<reference evidence="2" key="2">
    <citation type="submission" date="2015-01" db="EMBL/GenBank/DDBJ databases">
        <title>Evolutionary Origins and Diversification of the Mycorrhizal Mutualists.</title>
        <authorList>
            <consortium name="DOE Joint Genome Institute"/>
            <consortium name="Mycorrhizal Genomics Consortium"/>
            <person name="Kohler A."/>
            <person name="Kuo A."/>
            <person name="Nagy L.G."/>
            <person name="Floudas D."/>
            <person name="Copeland A."/>
            <person name="Barry K.W."/>
            <person name="Cichocki N."/>
            <person name="Veneault-Fourrey C."/>
            <person name="LaButti K."/>
            <person name="Lindquist E.A."/>
            <person name="Lipzen A."/>
            <person name="Lundell T."/>
            <person name="Morin E."/>
            <person name="Murat C."/>
            <person name="Riley R."/>
            <person name="Ohm R."/>
            <person name="Sun H."/>
            <person name="Tunlid A."/>
            <person name="Henrissat B."/>
            <person name="Grigoriev I.V."/>
            <person name="Hibbett D.S."/>
            <person name="Martin F."/>
        </authorList>
    </citation>
    <scope>NUCLEOTIDE SEQUENCE [LARGE SCALE GENOMIC DNA]</scope>
    <source>
        <strain evidence="2">MAFF 305830</strain>
    </source>
</reference>
<sequence length="88" mass="9595">MKQNNLPLSVTLKDLAVLKASDIDLSSVLEPSKDTSHEESLQQSLDLAKEARMVMKLANNGSIENEGARIDGIRAQCEDILANLTSQE</sequence>
<proteinExistence type="predicted"/>
<gene>
    <name evidence="1" type="ORF">M408DRAFT_327166</name>
</gene>
<name>A0A0C2XS18_SERVB</name>
<accession>A0A0C2XS18</accession>
<reference evidence="1 2" key="1">
    <citation type="submission" date="2014-04" db="EMBL/GenBank/DDBJ databases">
        <authorList>
            <consortium name="DOE Joint Genome Institute"/>
            <person name="Kuo A."/>
            <person name="Zuccaro A."/>
            <person name="Kohler A."/>
            <person name="Nagy L.G."/>
            <person name="Floudas D."/>
            <person name="Copeland A."/>
            <person name="Barry K.W."/>
            <person name="Cichocki N."/>
            <person name="Veneault-Fourrey C."/>
            <person name="LaButti K."/>
            <person name="Lindquist E.A."/>
            <person name="Lipzen A."/>
            <person name="Lundell T."/>
            <person name="Morin E."/>
            <person name="Murat C."/>
            <person name="Sun H."/>
            <person name="Tunlid A."/>
            <person name="Henrissat B."/>
            <person name="Grigoriev I.V."/>
            <person name="Hibbett D.S."/>
            <person name="Martin F."/>
            <person name="Nordberg H.P."/>
            <person name="Cantor M.N."/>
            <person name="Hua S.X."/>
        </authorList>
    </citation>
    <scope>NUCLEOTIDE SEQUENCE [LARGE SCALE GENOMIC DNA]</scope>
    <source>
        <strain evidence="1 2">MAFF 305830</strain>
    </source>
</reference>
<protein>
    <submittedName>
        <fullName evidence="1">Uncharacterized protein</fullName>
    </submittedName>
</protein>
<evidence type="ECO:0000313" key="1">
    <source>
        <dbReference type="EMBL" id="KIM31712.1"/>
    </source>
</evidence>
<dbReference type="HOGENOM" id="CLU_169800_0_0_1"/>
<keyword evidence="2" id="KW-1185">Reference proteome</keyword>
<dbReference type="Proteomes" id="UP000054097">
    <property type="component" value="Unassembled WGS sequence"/>
</dbReference>
<dbReference type="EMBL" id="KN824281">
    <property type="protein sequence ID" value="KIM31712.1"/>
    <property type="molecule type" value="Genomic_DNA"/>
</dbReference>
<organism evidence="1 2">
    <name type="scientific">Serendipita vermifera MAFF 305830</name>
    <dbReference type="NCBI Taxonomy" id="933852"/>
    <lineage>
        <taxon>Eukaryota</taxon>
        <taxon>Fungi</taxon>
        <taxon>Dikarya</taxon>
        <taxon>Basidiomycota</taxon>
        <taxon>Agaricomycotina</taxon>
        <taxon>Agaricomycetes</taxon>
        <taxon>Sebacinales</taxon>
        <taxon>Serendipitaceae</taxon>
        <taxon>Serendipita</taxon>
    </lineage>
</organism>
<evidence type="ECO:0000313" key="2">
    <source>
        <dbReference type="Proteomes" id="UP000054097"/>
    </source>
</evidence>
<dbReference type="AlphaFoldDB" id="A0A0C2XS18"/>